<dbReference type="GO" id="GO:0005319">
    <property type="term" value="F:lipid transporter activity"/>
    <property type="evidence" value="ECO:0007669"/>
    <property type="project" value="TreeGrafter"/>
</dbReference>
<feature type="transmembrane region" description="Helical" evidence="7">
    <location>
        <begin position="371"/>
        <end position="391"/>
    </location>
</feature>
<feature type="transmembrane region" description="Helical" evidence="7">
    <location>
        <begin position="1009"/>
        <end position="1030"/>
    </location>
</feature>
<proteinExistence type="predicted"/>
<evidence type="ECO:0000313" key="10">
    <source>
        <dbReference type="Proteomes" id="UP000502823"/>
    </source>
</evidence>
<feature type="transmembrane region" description="Helical" evidence="7">
    <location>
        <begin position="1091"/>
        <end position="1111"/>
    </location>
</feature>
<dbReference type="Gene3D" id="3.40.50.300">
    <property type="entry name" value="P-loop containing nucleotide triphosphate hydrolases"/>
    <property type="match status" value="1"/>
</dbReference>
<dbReference type="SUPFAM" id="SSF52540">
    <property type="entry name" value="P-loop containing nucleoside triphosphate hydrolases"/>
    <property type="match status" value="1"/>
</dbReference>
<feature type="transmembrane region" description="Helical" evidence="7">
    <location>
        <begin position="312"/>
        <end position="331"/>
    </location>
</feature>
<dbReference type="CDD" id="cd03263">
    <property type="entry name" value="ABC_subfamily_A"/>
    <property type="match status" value="1"/>
</dbReference>
<dbReference type="GO" id="GO:0016020">
    <property type="term" value="C:membrane"/>
    <property type="evidence" value="ECO:0007669"/>
    <property type="project" value="UniProtKB-SubCell"/>
</dbReference>
<feature type="transmembrane region" description="Helical" evidence="7">
    <location>
        <begin position="269"/>
        <end position="292"/>
    </location>
</feature>
<dbReference type="GO" id="GO:0140359">
    <property type="term" value="F:ABC-type transporter activity"/>
    <property type="evidence" value="ECO:0007669"/>
    <property type="project" value="InterPro"/>
</dbReference>
<dbReference type="InterPro" id="IPR003439">
    <property type="entry name" value="ABC_transporter-like_ATP-bd"/>
</dbReference>
<feature type="transmembrane region" description="Helical" evidence="7">
    <location>
        <begin position="1244"/>
        <end position="1262"/>
    </location>
</feature>
<keyword evidence="2" id="KW-0813">Transport</keyword>
<comment type="caution">
    <text evidence="9">The sequence shown here is derived from an EMBL/GenBank/DDBJ whole genome shotgun (WGS) entry which is preliminary data.</text>
</comment>
<keyword evidence="5 7" id="KW-1133">Transmembrane helix</keyword>
<dbReference type="InterPro" id="IPR013525">
    <property type="entry name" value="ABC2_TM"/>
</dbReference>
<evidence type="ECO:0000259" key="8">
    <source>
        <dbReference type="PROSITE" id="PS50893"/>
    </source>
</evidence>
<reference evidence="10" key="1">
    <citation type="submission" date="2020-01" db="EMBL/GenBank/DDBJ databases">
        <title>Draft genome sequence of the Termite Coptotermes fromosanus.</title>
        <authorList>
            <person name="Itakura S."/>
            <person name="Yosikawa Y."/>
            <person name="Umezawa K."/>
        </authorList>
    </citation>
    <scope>NUCLEOTIDE SEQUENCE [LARGE SCALE GENOMIC DNA]</scope>
</reference>
<dbReference type="GO" id="GO:0016887">
    <property type="term" value="F:ATP hydrolysis activity"/>
    <property type="evidence" value="ECO:0007669"/>
    <property type="project" value="InterPro"/>
</dbReference>
<dbReference type="InterPro" id="IPR026082">
    <property type="entry name" value="ABCA"/>
</dbReference>
<dbReference type="EMBL" id="BLKM01006251">
    <property type="protein sequence ID" value="GFG36531.1"/>
    <property type="molecule type" value="Genomic_DNA"/>
</dbReference>
<feature type="transmembrane region" description="Helical" evidence="7">
    <location>
        <begin position="338"/>
        <end position="359"/>
    </location>
</feature>
<dbReference type="InterPro" id="IPR027417">
    <property type="entry name" value="P-loop_NTPase"/>
</dbReference>
<organism evidence="9 10">
    <name type="scientific">Coptotermes formosanus</name>
    <name type="common">Formosan subterranean termite</name>
    <dbReference type="NCBI Taxonomy" id="36987"/>
    <lineage>
        <taxon>Eukaryota</taxon>
        <taxon>Metazoa</taxon>
        <taxon>Ecdysozoa</taxon>
        <taxon>Arthropoda</taxon>
        <taxon>Hexapoda</taxon>
        <taxon>Insecta</taxon>
        <taxon>Pterygota</taxon>
        <taxon>Neoptera</taxon>
        <taxon>Polyneoptera</taxon>
        <taxon>Dictyoptera</taxon>
        <taxon>Blattodea</taxon>
        <taxon>Blattoidea</taxon>
        <taxon>Termitoidae</taxon>
        <taxon>Rhinotermitidae</taxon>
        <taxon>Coptotermes</taxon>
    </lineage>
</organism>
<dbReference type="PROSITE" id="PS50893">
    <property type="entry name" value="ABC_TRANSPORTER_2"/>
    <property type="match status" value="1"/>
</dbReference>
<dbReference type="InterPro" id="IPR017871">
    <property type="entry name" value="ABC_transporter-like_CS"/>
</dbReference>
<feature type="transmembrane region" description="Helical" evidence="7">
    <location>
        <begin position="412"/>
        <end position="437"/>
    </location>
</feature>
<keyword evidence="10" id="KW-1185">Reference proteome</keyword>
<evidence type="ECO:0000256" key="1">
    <source>
        <dbReference type="ARBA" id="ARBA00004141"/>
    </source>
</evidence>
<accession>A0A6L2PVA2</accession>
<feature type="transmembrane region" description="Helical" evidence="7">
    <location>
        <begin position="21"/>
        <end position="42"/>
    </location>
</feature>
<keyword evidence="4" id="KW-0677">Repeat</keyword>
<keyword evidence="6 7" id="KW-0472">Membrane</keyword>
<feature type="transmembrane region" description="Helical" evidence="7">
    <location>
        <begin position="229"/>
        <end position="249"/>
    </location>
</feature>
<evidence type="ECO:0000256" key="5">
    <source>
        <dbReference type="ARBA" id="ARBA00022989"/>
    </source>
</evidence>
<evidence type="ECO:0000256" key="3">
    <source>
        <dbReference type="ARBA" id="ARBA00022692"/>
    </source>
</evidence>
<dbReference type="Pfam" id="PF00005">
    <property type="entry name" value="ABC_tran"/>
    <property type="match status" value="1"/>
</dbReference>
<keyword evidence="3 7" id="KW-0812">Transmembrane</keyword>
<feature type="domain" description="ABC transporter" evidence="8">
    <location>
        <begin position="493"/>
        <end position="704"/>
    </location>
</feature>
<dbReference type="PROSITE" id="PS00211">
    <property type="entry name" value="ABC_TRANSPORTER_1"/>
    <property type="match status" value="1"/>
</dbReference>
<feature type="transmembrane region" description="Helical" evidence="7">
    <location>
        <begin position="1051"/>
        <end position="1079"/>
    </location>
</feature>
<gene>
    <name evidence="9" type="ORF">Cfor_06157</name>
</gene>
<dbReference type="PANTHER" id="PTHR19229">
    <property type="entry name" value="ATP-BINDING CASSETTE TRANSPORTER SUBFAMILY A ABCA"/>
    <property type="match status" value="1"/>
</dbReference>
<evidence type="ECO:0000313" key="9">
    <source>
        <dbReference type="EMBL" id="GFG36531.1"/>
    </source>
</evidence>
<feature type="transmembrane region" description="Helical" evidence="7">
    <location>
        <begin position="1163"/>
        <end position="1181"/>
    </location>
</feature>
<evidence type="ECO:0000256" key="7">
    <source>
        <dbReference type="SAM" id="Phobius"/>
    </source>
</evidence>
<name>A0A6L2PVA2_COPFO</name>
<evidence type="ECO:0000256" key="2">
    <source>
        <dbReference type="ARBA" id="ARBA00022448"/>
    </source>
</evidence>
<dbReference type="OrthoDB" id="10255969at2759"/>
<evidence type="ECO:0000256" key="6">
    <source>
        <dbReference type="ARBA" id="ARBA00023136"/>
    </source>
</evidence>
<dbReference type="InParanoid" id="A0A6L2PVA2"/>
<dbReference type="PANTHER" id="PTHR19229:SF36">
    <property type="entry name" value="ATP-BINDING CASSETTE SUB-FAMILY A MEMBER 2"/>
    <property type="match status" value="1"/>
</dbReference>
<protein>
    <recommendedName>
        <fullName evidence="8">ABC transporter domain-containing protein</fullName>
    </recommendedName>
</protein>
<dbReference type="Proteomes" id="UP000502823">
    <property type="component" value="Unassembled WGS sequence"/>
</dbReference>
<feature type="non-terminal residue" evidence="9">
    <location>
        <position position="1295"/>
    </location>
</feature>
<evidence type="ECO:0000256" key="4">
    <source>
        <dbReference type="ARBA" id="ARBA00022737"/>
    </source>
</evidence>
<comment type="subcellular location">
    <subcellularLocation>
        <location evidence="1">Membrane</location>
        <topology evidence="1">Multi-pass membrane protein</topology>
    </subcellularLocation>
</comment>
<dbReference type="Pfam" id="PF12698">
    <property type="entry name" value="ABC2_membrane_3"/>
    <property type="match status" value="2"/>
</dbReference>
<sequence length="1295" mass="145873">MMWLKKLCLVLWKNFVIRKRHWFLTLIEIVIPVLLFIVVVLIRSEIGPSDDKLHPVKYFDIWTEDEIIEQSMTSLSASSLLLYAPRNNFTIKIMAVVSSRLKKYDPLGFDSEDELVNYYESLNDTYQDTYAVVFEGMPAEGDPDNFRYKIRLSDPKVQTSQLFPEFETNGPGFSGDSYLHSHFLAFQLLLDKAFISMTGKDPSSYKLNLQQFPHPAYHEDDFVSVFSSILPLFSVISFVMLCPAILQRVVEEKETGVRELMKMMGMKSWMLWCGWMVNGMIVNIASITIIVILLKAPFKGVSVLQYSDGCLVWVFLIFYCAAGITFCFALSSLFSRPILAMSVGVILWFVTFTATFPYVTSDGYVTPSMKLFSAILPNTAIIWGYRLIVAYESKKVGSTWMNFFEPPSGIKGDISVGLVWLMFIVDIIIYSIVTWYMSSIMPGKYGLAKPWYFVFMPSYWRSRRVDDLTVPAYDDMASSKKFEKPVGNVSVGIKIRNLRKIFQSFGGLNKKVAVDGVTLDIYNGEITALLGHNGAGKTTTMSILTGLFSPTSGSVHINGYDIRHNLDKVRESLGLCPQHNLLFTDLTVLEHLLFFAMLKGCSNHEANVEARDLLRKLNLENKKNMLCSTLSGGMKRKLSLGIALIGHTKNMRGQRTILITTHFMEEADVLGDRIAIMDHGQVQCYGTTLFLKKLYGTGYQLNLLKNEGCDVARITNTIQPLIPDAKVKSEMGSLLCYMLPSEHCDKFPQLFDILEGKKQQLCISSIGVSITTLEEVFLRVGKEAVDEPDGQTNSESSLEYVKLYGSSEALTFKKKVGTSLLIQKLTALFTKRVLFTCRKWLTFLLQALIPIMMALLTVNLSGKTGGTSQPPRIMNLSDYGATDVLYSVNQSLAGWNHKYEEFVQLTGSSVKEVEDVSSSLLIAGESNMQKYRTKFIIAAEFNSSSSGVGELNAMYSSSAIHSAPISLNALTNSVLKNNSQEKSITVISHPLHSKERVFGEGLVRQIGVMLSWMTLMPFGLLFLTGSFQILPLIERVSKAKQLQLMTGTSPLVYWFACFIWDFALYMMVAIVMTIVVLIADPLKVFNGSEELGTYFFMLMMYGLCAIPFAYLFSHFRNTTAGAFALLVILNMLFGLIMSVVVYLTLMSEDYKHIGQSLKYCFEFIPHFTITYAFARFSYLVLSNNQCKLKKSYCNSIYGKEDLCCRPDCKNGYCYAIRKPYLDFANVDNEYAVGEEIMYMAVDSLLYIGLIMLVELGVFGILYEKIQNAVVGSQVESQMLDDDVMHEQDRVDGQIK</sequence>
<feature type="transmembrane region" description="Helical" evidence="7">
    <location>
        <begin position="1123"/>
        <end position="1143"/>
    </location>
</feature>
<dbReference type="GO" id="GO:0005524">
    <property type="term" value="F:ATP binding"/>
    <property type="evidence" value="ECO:0007669"/>
    <property type="project" value="InterPro"/>
</dbReference>